<dbReference type="Pfam" id="PF08240">
    <property type="entry name" value="ADH_N"/>
    <property type="match status" value="1"/>
</dbReference>
<comment type="caution">
    <text evidence="7">The sequence shown here is derived from an EMBL/GenBank/DDBJ whole genome shotgun (WGS) entry which is preliminary data.</text>
</comment>
<name>A0A1Y4SXZ6_9FIRM</name>
<protein>
    <submittedName>
        <fullName evidence="7">Uncharacterized protein</fullName>
    </submittedName>
</protein>
<dbReference type="InterPro" id="IPR050129">
    <property type="entry name" value="Zn_alcohol_dh"/>
</dbReference>
<dbReference type="RefSeq" id="WP_087296951.1">
    <property type="nucleotide sequence ID" value="NZ_AP031415.1"/>
</dbReference>
<sequence>MTKMMKCAIYNSVQNVTVEERPIPEVKENDVLVKVLRAGICGSDVGIYYHGGENYGVFPGSQFGHEFVGIVVEKGKNVSDDIKLEEKVFVDPVMSQPYGVAGSTMAGAFSEYALVQNAKIGVNLYPLDDDVDLDQAVIIEPMSVGAQGALAFNPKLDDKIVVLGAGPIGLGATAGLLGRGIKNVVVVDRNELRLSKAALLGVKTINTSTENLKDKLIEIFGTYPSYDPIPDVDMYVDAAGAPPLLSEVFNYARNHTKYAIISVFQKVELEGRPFIAAQPIIYGSQGYTHETIVEVIDHILNKKTPIASIMVTHKFKHEDISKALEFAASGQGIKVIIDYEL</sequence>
<accession>A0A1Y4SXZ6</accession>
<evidence type="ECO:0000256" key="1">
    <source>
        <dbReference type="ARBA" id="ARBA00022723"/>
    </source>
</evidence>
<keyword evidence="8" id="KW-1185">Reference proteome</keyword>
<dbReference type="PANTHER" id="PTHR43401">
    <property type="entry name" value="L-THREONINE 3-DEHYDROGENASE"/>
    <property type="match status" value="1"/>
</dbReference>
<gene>
    <name evidence="7" type="ORF">B5E75_05525</name>
</gene>
<dbReference type="PANTHER" id="PTHR43401:SF2">
    <property type="entry name" value="L-THREONINE 3-DEHYDROGENASE"/>
    <property type="match status" value="1"/>
</dbReference>
<dbReference type="GO" id="GO:0016491">
    <property type="term" value="F:oxidoreductase activity"/>
    <property type="evidence" value="ECO:0007669"/>
    <property type="project" value="UniProtKB-KW"/>
</dbReference>
<dbReference type="EMBL" id="NFLJ01000013">
    <property type="protein sequence ID" value="OUQ34764.1"/>
    <property type="molecule type" value="Genomic_DNA"/>
</dbReference>
<dbReference type="GO" id="GO:0008270">
    <property type="term" value="F:zinc ion binding"/>
    <property type="evidence" value="ECO:0007669"/>
    <property type="project" value="InterPro"/>
</dbReference>
<dbReference type="SUPFAM" id="SSF50129">
    <property type="entry name" value="GroES-like"/>
    <property type="match status" value="1"/>
</dbReference>
<dbReference type="AlphaFoldDB" id="A0A1Y4SXZ6"/>
<dbReference type="Proteomes" id="UP000195305">
    <property type="component" value="Unassembled WGS sequence"/>
</dbReference>
<feature type="domain" description="Alcohol dehydrogenase-like N-terminal" evidence="6">
    <location>
        <begin position="28"/>
        <end position="119"/>
    </location>
</feature>
<comment type="cofactor">
    <cofactor evidence="4">
        <name>Zn(2+)</name>
        <dbReference type="ChEBI" id="CHEBI:29105"/>
    </cofactor>
</comment>
<dbReference type="SUPFAM" id="SSF51735">
    <property type="entry name" value="NAD(P)-binding Rossmann-fold domains"/>
    <property type="match status" value="1"/>
</dbReference>
<evidence type="ECO:0000256" key="2">
    <source>
        <dbReference type="ARBA" id="ARBA00022833"/>
    </source>
</evidence>
<dbReference type="PROSITE" id="PS00059">
    <property type="entry name" value="ADH_ZINC"/>
    <property type="match status" value="1"/>
</dbReference>
<keyword evidence="2 4" id="KW-0862">Zinc</keyword>
<keyword evidence="1 4" id="KW-0479">Metal-binding</keyword>
<feature type="domain" description="Alcohol dehydrogenase-like C-terminal" evidence="5">
    <location>
        <begin position="167"/>
        <end position="299"/>
    </location>
</feature>
<comment type="similarity">
    <text evidence="4">Belongs to the zinc-containing alcohol dehydrogenase family.</text>
</comment>
<evidence type="ECO:0000259" key="6">
    <source>
        <dbReference type="Pfam" id="PF08240"/>
    </source>
</evidence>
<organism evidence="7 8">
    <name type="scientific">Massilimicrobiota timonensis</name>
    <dbReference type="NCBI Taxonomy" id="1776392"/>
    <lineage>
        <taxon>Bacteria</taxon>
        <taxon>Bacillati</taxon>
        <taxon>Bacillota</taxon>
        <taxon>Erysipelotrichia</taxon>
        <taxon>Erysipelotrichales</taxon>
        <taxon>Erysipelotrichaceae</taxon>
        <taxon>Massilimicrobiota</taxon>
    </lineage>
</organism>
<proteinExistence type="inferred from homology"/>
<evidence type="ECO:0000256" key="3">
    <source>
        <dbReference type="ARBA" id="ARBA00023002"/>
    </source>
</evidence>
<dbReference type="InterPro" id="IPR013154">
    <property type="entry name" value="ADH-like_N"/>
</dbReference>
<dbReference type="Gene3D" id="3.40.50.720">
    <property type="entry name" value="NAD(P)-binding Rossmann-like Domain"/>
    <property type="match status" value="1"/>
</dbReference>
<dbReference type="InterPro" id="IPR002328">
    <property type="entry name" value="ADH_Zn_CS"/>
</dbReference>
<evidence type="ECO:0000259" key="5">
    <source>
        <dbReference type="Pfam" id="PF00107"/>
    </source>
</evidence>
<dbReference type="Pfam" id="PF00107">
    <property type="entry name" value="ADH_zinc_N"/>
    <property type="match status" value="1"/>
</dbReference>
<dbReference type="OrthoDB" id="9777057at2"/>
<evidence type="ECO:0000256" key="4">
    <source>
        <dbReference type="RuleBase" id="RU361277"/>
    </source>
</evidence>
<dbReference type="InterPro" id="IPR011032">
    <property type="entry name" value="GroES-like_sf"/>
</dbReference>
<dbReference type="Gene3D" id="3.90.180.10">
    <property type="entry name" value="Medium-chain alcohol dehydrogenases, catalytic domain"/>
    <property type="match status" value="1"/>
</dbReference>
<dbReference type="InterPro" id="IPR013149">
    <property type="entry name" value="ADH-like_C"/>
</dbReference>
<keyword evidence="3" id="KW-0560">Oxidoreductase</keyword>
<dbReference type="InterPro" id="IPR036291">
    <property type="entry name" value="NAD(P)-bd_dom_sf"/>
</dbReference>
<reference evidence="7 8" key="1">
    <citation type="journal article" date="2018" name="BMC Genomics">
        <title>Whole genome sequencing and function prediction of 133 gut anaerobes isolated from chicken caecum in pure cultures.</title>
        <authorList>
            <person name="Medvecky M."/>
            <person name="Cejkova D."/>
            <person name="Polansky O."/>
            <person name="Karasova D."/>
            <person name="Kubasova T."/>
            <person name="Cizek A."/>
            <person name="Rychlik I."/>
        </authorList>
    </citation>
    <scope>NUCLEOTIDE SEQUENCE [LARGE SCALE GENOMIC DNA]</scope>
    <source>
        <strain evidence="7 8">An13</strain>
    </source>
</reference>
<evidence type="ECO:0000313" key="8">
    <source>
        <dbReference type="Proteomes" id="UP000195305"/>
    </source>
</evidence>
<evidence type="ECO:0000313" key="7">
    <source>
        <dbReference type="EMBL" id="OUQ34764.1"/>
    </source>
</evidence>